<comment type="caution">
    <text evidence="15">The sequence shown here is derived from an EMBL/GenBank/DDBJ whole genome shotgun (WGS) entry which is preliminary data.</text>
</comment>
<sequence>MKSPKNFWSSLTAPSRIGLMLGVGFIVLLTVALLWWVFSPREQLLFGNLREADAAEIVQSLNEWKVPHTIVDGGTGITVPDDLVYQTRMRLVSANVPRGGHVGFELFDDADFGVTEFAQRVNYQRALQGEIERTIAALPGVETARVHLTIQRPGLFVSNSESSKASVALTLLPGGALDRQQINGIRSLVAAAVEGLAVDAVSVLGSDGTLLAAPGQIRGGLGSFGRTEEEVQLENQIELQVVELLGRFFSKEEFQVSVDARLNFDTVHEVNERPVAPLSGAVMLSKRVGPAGSGEDDTAGSREEIKYAHGTVRQEISRAPGRIERLSVAVVLPQSLDELKVERIQSLVAAAAGIDPDRGDRLEVLRFGRDGSLDASIPPSGQMSTPPMQAETRIVGEPAEVASNRRSRLPWLKWLLVGAVGLLVGVIIAIAIQRRPRSLEPREREAVLAKLRGWLAEGSLES</sequence>
<keyword evidence="8 12" id="KW-1133">Transmembrane helix</keyword>
<evidence type="ECO:0000256" key="7">
    <source>
        <dbReference type="ARBA" id="ARBA00022692"/>
    </source>
</evidence>
<keyword evidence="7 12" id="KW-0812">Transmembrane</keyword>
<dbReference type="EMBL" id="JAXGFP010000006">
    <property type="protein sequence ID" value="MEG3184652.1"/>
    <property type="molecule type" value="Genomic_DNA"/>
</dbReference>
<feature type="domain" description="Flagellar M-ring C-terminal" evidence="14">
    <location>
        <begin position="297"/>
        <end position="365"/>
    </location>
</feature>
<keyword evidence="15" id="KW-0966">Cell projection</keyword>
<dbReference type="Pfam" id="PF01514">
    <property type="entry name" value="YscJ_FliF"/>
    <property type="match status" value="1"/>
</dbReference>
<evidence type="ECO:0000256" key="4">
    <source>
        <dbReference type="ARBA" id="ARBA00007971"/>
    </source>
</evidence>
<organism evidence="15 16">
    <name type="scientific">Novilysobacter erysipheiresistens</name>
    <dbReference type="NCBI Taxonomy" id="1749332"/>
    <lineage>
        <taxon>Bacteria</taxon>
        <taxon>Pseudomonadati</taxon>
        <taxon>Pseudomonadota</taxon>
        <taxon>Gammaproteobacteria</taxon>
        <taxon>Lysobacterales</taxon>
        <taxon>Lysobacteraceae</taxon>
        <taxon>Novilysobacter</taxon>
    </lineage>
</organism>
<evidence type="ECO:0000256" key="10">
    <source>
        <dbReference type="ARBA" id="ARBA00023143"/>
    </source>
</evidence>
<evidence type="ECO:0000256" key="9">
    <source>
        <dbReference type="ARBA" id="ARBA00023136"/>
    </source>
</evidence>
<dbReference type="PANTHER" id="PTHR30046">
    <property type="entry name" value="FLAGELLAR M-RING PROTEIN"/>
    <property type="match status" value="1"/>
</dbReference>
<dbReference type="RefSeq" id="WP_332617384.1">
    <property type="nucleotide sequence ID" value="NZ_JAXGFP010000006.1"/>
</dbReference>
<name>A0ABU7Z093_9GAMM</name>
<dbReference type="PRINTS" id="PR01009">
    <property type="entry name" value="FLGMRINGFLIF"/>
</dbReference>
<feature type="transmembrane region" description="Helical" evidence="12">
    <location>
        <begin position="20"/>
        <end position="38"/>
    </location>
</feature>
<keyword evidence="6" id="KW-1003">Cell membrane</keyword>
<dbReference type="InterPro" id="IPR000067">
    <property type="entry name" value="FlgMring_FliF"/>
</dbReference>
<evidence type="ECO:0000256" key="6">
    <source>
        <dbReference type="ARBA" id="ARBA00022475"/>
    </source>
</evidence>
<evidence type="ECO:0000259" key="14">
    <source>
        <dbReference type="Pfam" id="PF08345"/>
    </source>
</evidence>
<dbReference type="NCBIfam" id="TIGR00206">
    <property type="entry name" value="fliF"/>
    <property type="match status" value="1"/>
</dbReference>
<comment type="function">
    <text evidence="1">The M ring may be actively involved in energy transduction.</text>
</comment>
<keyword evidence="9 12" id="KW-0472">Membrane</keyword>
<dbReference type="Proteomes" id="UP001355056">
    <property type="component" value="Unassembled WGS sequence"/>
</dbReference>
<evidence type="ECO:0000256" key="3">
    <source>
        <dbReference type="ARBA" id="ARBA00004651"/>
    </source>
</evidence>
<keyword evidence="10" id="KW-0975">Bacterial flagellum</keyword>
<dbReference type="Gene3D" id="3.30.300.30">
    <property type="match status" value="1"/>
</dbReference>
<evidence type="ECO:0000313" key="16">
    <source>
        <dbReference type="Proteomes" id="UP001355056"/>
    </source>
</evidence>
<gene>
    <name evidence="15" type="primary">fliF</name>
    <name evidence="15" type="ORF">SNE34_11590</name>
</gene>
<dbReference type="Pfam" id="PF08345">
    <property type="entry name" value="YscJ_FliF_C"/>
    <property type="match status" value="1"/>
</dbReference>
<feature type="transmembrane region" description="Helical" evidence="12">
    <location>
        <begin position="411"/>
        <end position="432"/>
    </location>
</feature>
<evidence type="ECO:0000313" key="15">
    <source>
        <dbReference type="EMBL" id="MEG3184652.1"/>
    </source>
</evidence>
<evidence type="ECO:0000256" key="8">
    <source>
        <dbReference type="ARBA" id="ARBA00022989"/>
    </source>
</evidence>
<comment type="subunit">
    <text evidence="11">The basal body constitutes a major portion of the flagellar organelle and consists of four rings (L,P,S, and M) mounted on a central rod. The M ring is integral to the inner membrane of the cell and may be connected to the flagellar rod via the S ring. The S (supramembrane ring) lies just distal to the M ring. The L and P rings lie in the outer membrane and the periplasmic space, respectively.</text>
</comment>
<protein>
    <recommendedName>
        <fullName evidence="5">Flagellar M-ring protein</fullName>
    </recommendedName>
</protein>
<dbReference type="PANTHER" id="PTHR30046:SF0">
    <property type="entry name" value="FLAGELLAR M-RING PROTEIN"/>
    <property type="match status" value="1"/>
</dbReference>
<keyword evidence="15" id="KW-0969">Cilium</keyword>
<evidence type="ECO:0000256" key="12">
    <source>
        <dbReference type="SAM" id="Phobius"/>
    </source>
</evidence>
<evidence type="ECO:0000256" key="1">
    <source>
        <dbReference type="ARBA" id="ARBA00003820"/>
    </source>
</evidence>
<evidence type="ECO:0000256" key="5">
    <source>
        <dbReference type="ARBA" id="ARBA00017949"/>
    </source>
</evidence>
<dbReference type="InterPro" id="IPR045851">
    <property type="entry name" value="AMP-bd_C_sf"/>
</dbReference>
<evidence type="ECO:0000259" key="13">
    <source>
        <dbReference type="Pfam" id="PF01514"/>
    </source>
</evidence>
<keyword evidence="15" id="KW-0282">Flagellum</keyword>
<evidence type="ECO:0000256" key="11">
    <source>
        <dbReference type="ARBA" id="ARBA00025936"/>
    </source>
</evidence>
<comment type="subcellular location">
    <subcellularLocation>
        <location evidence="2">Bacterial flagellum basal body</location>
    </subcellularLocation>
    <subcellularLocation>
        <location evidence="3">Cell membrane</location>
        <topology evidence="3">Multi-pass membrane protein</topology>
    </subcellularLocation>
</comment>
<reference evidence="15 16" key="1">
    <citation type="journal article" date="2016" name="Int. J. Syst. Evol. Microbiol.">
        <title>Lysobacter erysipheiresistens sp. nov., an antagonist of powdery mildew, isolated from tobacco-cultivated soil.</title>
        <authorList>
            <person name="Xie B."/>
            <person name="Li T."/>
            <person name="Lin X."/>
            <person name="Wang C.J."/>
            <person name="Chen Y.J."/>
            <person name="Liu W.J."/>
            <person name="Zhao Z.W."/>
        </authorList>
    </citation>
    <scope>NUCLEOTIDE SEQUENCE [LARGE SCALE GENOMIC DNA]</scope>
    <source>
        <strain evidence="15 16">RS-LYSO-3</strain>
    </source>
</reference>
<dbReference type="InterPro" id="IPR043427">
    <property type="entry name" value="YscJ/FliF"/>
</dbReference>
<comment type="similarity">
    <text evidence="4">Belongs to the FliF family.</text>
</comment>
<feature type="domain" description="Flagellar M-ring N-terminal" evidence="13">
    <location>
        <begin position="40"/>
        <end position="212"/>
    </location>
</feature>
<accession>A0ABU7Z093</accession>
<dbReference type="InterPro" id="IPR006182">
    <property type="entry name" value="FliF_N_dom"/>
</dbReference>
<dbReference type="InterPro" id="IPR013556">
    <property type="entry name" value="Flag_M-ring_C"/>
</dbReference>
<proteinExistence type="inferred from homology"/>
<evidence type="ECO:0000256" key="2">
    <source>
        <dbReference type="ARBA" id="ARBA00004117"/>
    </source>
</evidence>
<keyword evidence="16" id="KW-1185">Reference proteome</keyword>